<dbReference type="PANTHER" id="PTHR11624:SF96">
    <property type="entry name" value="PYRUVATE DEHYDROGENASE E1 COMPONENT SUBUNIT BETA, MITOCHONDRIAL"/>
    <property type="match status" value="1"/>
</dbReference>
<dbReference type="STRING" id="103827.A0A0N5D2I3"/>
<dbReference type="EMBL" id="UYYF01004473">
    <property type="protein sequence ID" value="VDN04509.1"/>
    <property type="molecule type" value="Genomic_DNA"/>
</dbReference>
<evidence type="ECO:0000256" key="5">
    <source>
        <dbReference type="ARBA" id="ARBA00023128"/>
    </source>
</evidence>
<keyword evidence="6 7" id="KW-0670">Pyruvate</keyword>
<dbReference type="EC" id="1.2.4.1" evidence="7"/>
<dbReference type="FunFam" id="3.40.50.920:FF:000001">
    <property type="entry name" value="Pyruvate dehydrogenase E1 beta subunit"/>
    <property type="match status" value="1"/>
</dbReference>
<dbReference type="NCBIfam" id="NF006667">
    <property type="entry name" value="PRK09212.1"/>
    <property type="match status" value="1"/>
</dbReference>
<dbReference type="InterPro" id="IPR009014">
    <property type="entry name" value="Transketo_C/PFOR_II"/>
</dbReference>
<dbReference type="SUPFAM" id="SSF52518">
    <property type="entry name" value="Thiamin diphosphate-binding fold (THDP-binding)"/>
    <property type="match status" value="1"/>
</dbReference>
<evidence type="ECO:0000313" key="11">
    <source>
        <dbReference type="WBParaSite" id="TCLT_0000709701-mRNA-1"/>
    </source>
</evidence>
<dbReference type="WBParaSite" id="TCLT_0000709701-mRNA-1">
    <property type="protein sequence ID" value="TCLT_0000709701-mRNA-1"/>
    <property type="gene ID" value="TCLT_0000709701"/>
</dbReference>
<dbReference type="OMA" id="PYSLFAH"/>
<evidence type="ECO:0000259" key="8">
    <source>
        <dbReference type="SMART" id="SM00861"/>
    </source>
</evidence>
<feature type="domain" description="Transketolase-like pyrimidine-binding" evidence="8">
    <location>
        <begin position="36"/>
        <end position="211"/>
    </location>
</feature>
<protein>
    <recommendedName>
        <fullName evidence="7">Pyruvate dehydrogenase E1 component subunit beta</fullName>
        <ecNumber evidence="7">1.2.4.1</ecNumber>
    </recommendedName>
</protein>
<evidence type="ECO:0000256" key="6">
    <source>
        <dbReference type="ARBA" id="ARBA00023317"/>
    </source>
</evidence>
<comment type="cofactor">
    <cofactor evidence="1 7">
        <name>thiamine diphosphate</name>
        <dbReference type="ChEBI" id="CHEBI:58937"/>
    </cofactor>
</comment>
<keyword evidence="10" id="KW-1185">Reference proteome</keyword>
<dbReference type="SUPFAM" id="SSF52922">
    <property type="entry name" value="TK C-terminal domain-like"/>
    <property type="match status" value="1"/>
</dbReference>
<keyword evidence="3 7" id="KW-0560">Oxidoreductase</keyword>
<keyword evidence="4 7" id="KW-0786">Thiamine pyrophosphate</keyword>
<comment type="catalytic activity">
    <reaction evidence="7">
        <text>N(6)-[(R)-lipoyl]-L-lysyl-[protein] + pyruvate + H(+) = N(6)-[(R)-S(8)-acetyldihydrolipoyl]-L-lysyl-[protein] + CO2</text>
        <dbReference type="Rhea" id="RHEA:19189"/>
        <dbReference type="Rhea" id="RHEA-COMP:10474"/>
        <dbReference type="Rhea" id="RHEA-COMP:10478"/>
        <dbReference type="ChEBI" id="CHEBI:15361"/>
        <dbReference type="ChEBI" id="CHEBI:15378"/>
        <dbReference type="ChEBI" id="CHEBI:16526"/>
        <dbReference type="ChEBI" id="CHEBI:83099"/>
        <dbReference type="ChEBI" id="CHEBI:83111"/>
        <dbReference type="EC" id="1.2.4.1"/>
    </reaction>
</comment>
<comment type="function">
    <text evidence="7">The pyruvate dehydrogenase complex catalyzes the overall conversion of pyruvate to acetyl-CoA and CO2.</text>
</comment>
<dbReference type="GO" id="GO:0006086">
    <property type="term" value="P:pyruvate decarboxylation to acetyl-CoA"/>
    <property type="evidence" value="ECO:0007669"/>
    <property type="project" value="InterPro"/>
</dbReference>
<evidence type="ECO:0000256" key="2">
    <source>
        <dbReference type="ARBA" id="ARBA00004173"/>
    </source>
</evidence>
<dbReference type="FunFam" id="3.40.50.970:FF:000001">
    <property type="entry name" value="Pyruvate dehydrogenase E1 beta subunit"/>
    <property type="match status" value="1"/>
</dbReference>
<dbReference type="NCBIfam" id="NF008854">
    <property type="entry name" value="PRK11892.1"/>
    <property type="match status" value="1"/>
</dbReference>
<evidence type="ECO:0000313" key="10">
    <source>
        <dbReference type="Proteomes" id="UP000276776"/>
    </source>
</evidence>
<dbReference type="GO" id="GO:0004739">
    <property type="term" value="F:pyruvate dehydrogenase (acetyl-transferring) activity"/>
    <property type="evidence" value="ECO:0007669"/>
    <property type="project" value="UniProtKB-UniRule"/>
</dbReference>
<dbReference type="GO" id="GO:0005739">
    <property type="term" value="C:mitochondrion"/>
    <property type="evidence" value="ECO:0007669"/>
    <property type="project" value="UniProtKB-SubCell"/>
</dbReference>
<evidence type="ECO:0000256" key="4">
    <source>
        <dbReference type="ARBA" id="ARBA00023052"/>
    </source>
</evidence>
<dbReference type="Pfam" id="PF02779">
    <property type="entry name" value="Transket_pyr"/>
    <property type="match status" value="1"/>
</dbReference>
<dbReference type="SMART" id="SM00861">
    <property type="entry name" value="Transket_pyr"/>
    <property type="match status" value="1"/>
</dbReference>
<dbReference type="OrthoDB" id="10266385at2759"/>
<evidence type="ECO:0000256" key="1">
    <source>
        <dbReference type="ARBA" id="ARBA00001964"/>
    </source>
</evidence>
<gene>
    <name evidence="9" type="ORF">TCLT_LOCUS7086</name>
</gene>
<evidence type="ECO:0000256" key="3">
    <source>
        <dbReference type="ARBA" id="ARBA00023002"/>
    </source>
</evidence>
<dbReference type="InterPro" id="IPR027110">
    <property type="entry name" value="PDHB_mito-type"/>
</dbReference>
<dbReference type="CDD" id="cd07036">
    <property type="entry name" value="TPP_PYR_E1-PDHc-beta_like"/>
    <property type="match status" value="1"/>
</dbReference>
<dbReference type="Proteomes" id="UP000276776">
    <property type="component" value="Unassembled WGS sequence"/>
</dbReference>
<sequence>MASKSSRVCRLLLSRVIPMYSKRSLVTTPTTSSTALLVREAIRQALDEEMTRDSRVFLLGEEVAHYEGAYKCSKGILHKYGEKRCIDTPISEMGFAGLAVGAAFLGLRPICEMMTFNFSMQCIDHIINSAAKTYYMSSGRVNVPVVFRGPNGPTPGVGAQHTQDYSSWFAFCPGLKVVIPYNSEDAKGLLKSAIRDDNPVVVLEDEILYGRSFPVSPQVLSPDFIIPIGKAKIEVPGNDVTIVSYGKAMTQAFDGVEKLAKEGIKAELINLRTLRPMDIDCIKNSVKKTHHLVTVEVGWPFCNIGAEINNCWLIFKFWVTESDVFDTLKAPIQRVTGVDIPTPYAEAVEPYAFPTGDHVVKAAKKSLKLC</sequence>
<reference evidence="11" key="1">
    <citation type="submission" date="2017-02" db="UniProtKB">
        <authorList>
            <consortium name="WormBaseParasite"/>
        </authorList>
    </citation>
    <scope>IDENTIFICATION</scope>
</reference>
<reference evidence="9 10" key="2">
    <citation type="submission" date="2018-11" db="EMBL/GenBank/DDBJ databases">
        <authorList>
            <consortium name="Pathogen Informatics"/>
        </authorList>
    </citation>
    <scope>NUCLEOTIDE SEQUENCE [LARGE SCALE GENOMIC DNA]</scope>
</reference>
<evidence type="ECO:0000313" key="9">
    <source>
        <dbReference type="EMBL" id="VDN04509.1"/>
    </source>
</evidence>
<organism evidence="11">
    <name type="scientific">Thelazia callipaeda</name>
    <name type="common">Oriental eyeworm</name>
    <name type="synonym">Parasitic nematode</name>
    <dbReference type="NCBI Taxonomy" id="103827"/>
    <lineage>
        <taxon>Eukaryota</taxon>
        <taxon>Metazoa</taxon>
        <taxon>Ecdysozoa</taxon>
        <taxon>Nematoda</taxon>
        <taxon>Chromadorea</taxon>
        <taxon>Rhabditida</taxon>
        <taxon>Spirurina</taxon>
        <taxon>Spiruromorpha</taxon>
        <taxon>Thelazioidea</taxon>
        <taxon>Thelaziidae</taxon>
        <taxon>Thelazia</taxon>
    </lineage>
</organism>
<dbReference type="InterPro" id="IPR005475">
    <property type="entry name" value="Transketolase-like_Pyr-bd"/>
</dbReference>
<dbReference type="PANTHER" id="PTHR11624">
    <property type="entry name" value="DEHYDROGENASE RELATED"/>
    <property type="match status" value="1"/>
</dbReference>
<accession>A0A0N5D2I3</accession>
<dbReference type="AlphaFoldDB" id="A0A0N5D2I3"/>
<keyword evidence="5" id="KW-0496">Mitochondrion</keyword>
<evidence type="ECO:0000256" key="7">
    <source>
        <dbReference type="RuleBase" id="RU364074"/>
    </source>
</evidence>
<dbReference type="InterPro" id="IPR033248">
    <property type="entry name" value="Transketolase_C"/>
</dbReference>
<comment type="subcellular location">
    <subcellularLocation>
        <location evidence="2">Mitochondrion</location>
    </subcellularLocation>
</comment>
<dbReference type="Pfam" id="PF02780">
    <property type="entry name" value="Transketolase_C"/>
    <property type="match status" value="1"/>
</dbReference>
<dbReference type="Gene3D" id="3.40.50.970">
    <property type="match status" value="1"/>
</dbReference>
<name>A0A0N5D2I3_THECL</name>
<dbReference type="Gene3D" id="3.40.50.920">
    <property type="match status" value="1"/>
</dbReference>
<dbReference type="InterPro" id="IPR029061">
    <property type="entry name" value="THDP-binding"/>
</dbReference>
<proteinExistence type="predicted"/>